<sequence length="737" mass="81625">MASTPDAADILSRLKFRVVQPVDIPRCHQLGTLSFTADQVSSTSELQLRQHHAAPFFRCVLLKRPKGGVKKEKHALSLLDDVNGGGGVGMPNGSDDACHHSVHGTSENELIGYICGTRCHDFAPDKLRSASDASSALSAPLSPGGRDQSPPSESFYPYSKKHEPHGPYLAIHSIVVQQEYRHLGVARAMLENYINAIEKLNGEVDEAGINRRRNKLKGAKTKIQKIILLTNSHLVDFFVSMGFRWKTTLSLGAVPLYELERDVRQSPDSSTSRALLKGPSSQPKMEPECYLVDSFANLRRWGSGNSAAIVLLQGPPSQLIADIVDDNGNGMWGTMKEQLNDIIMGANEDDEQEVANARADAWMHYVAKEFNQPATAFVWKLDDNEVHGTRDRCGSEGASTMQFDISEHSGGLEYDSVTDLQSNTSDNQRSGPCEIEYFTRFMSRGGIEVNMCAHATLAAASVLFRKDALAQNGSIDQQETVLKFHSRNGVELKARHAPPSPLEVEFFGSQIVTNTMSDNIRIEMDYPWRSVDALSQKDQSSVIALLRRAFFGAWSVVPPEEEDNDNETDGLAFSLKVDDVLYMGLTEGGEDLLIELTVEAFDLLCSRSVDYSALKQTKLHTRGIIICCEIPDGESAGKTDQRRRSEGESSVHHLEGLDFRSRYFEPKIGVNEDPVSGWPHCALGPYFGERRKKDRVFGLQESDRTGLVECVLKEDEKRVCIIGNTVITVKGRLQMQF</sequence>
<protein>
    <recommendedName>
        <fullName evidence="5">N-acetyltransferase domain-containing protein</fullName>
    </recommendedName>
</protein>
<dbReference type="GO" id="GO:0016853">
    <property type="term" value="F:isomerase activity"/>
    <property type="evidence" value="ECO:0007669"/>
    <property type="project" value="UniProtKB-KW"/>
</dbReference>
<dbReference type="SUPFAM" id="SSF54506">
    <property type="entry name" value="Diaminopimelate epimerase-like"/>
    <property type="match status" value="2"/>
</dbReference>
<feature type="region of interest" description="Disordered" evidence="3">
    <location>
        <begin position="133"/>
        <end position="159"/>
    </location>
</feature>
<evidence type="ECO:0000256" key="1">
    <source>
        <dbReference type="ARBA" id="ARBA00008270"/>
    </source>
</evidence>
<comment type="similarity">
    <text evidence="1">Belongs to the PhzF family.</text>
</comment>
<evidence type="ECO:0000256" key="2">
    <source>
        <dbReference type="ARBA" id="ARBA00023235"/>
    </source>
</evidence>
<dbReference type="InterPro" id="IPR003719">
    <property type="entry name" value="Phenazine_PhzF-like"/>
</dbReference>
<name>A0A7S2KGJ5_9STRA</name>
<evidence type="ECO:0000313" key="4">
    <source>
        <dbReference type="EMBL" id="CAD9575151.1"/>
    </source>
</evidence>
<accession>A0A7S2KGJ5</accession>
<dbReference type="PANTHER" id="PTHR13774">
    <property type="entry name" value="PHENAZINE BIOSYNTHESIS PROTEIN"/>
    <property type="match status" value="1"/>
</dbReference>
<reference evidence="4" key="1">
    <citation type="submission" date="2021-01" db="EMBL/GenBank/DDBJ databases">
        <authorList>
            <person name="Corre E."/>
            <person name="Pelletier E."/>
            <person name="Niang G."/>
            <person name="Scheremetjew M."/>
            <person name="Finn R."/>
            <person name="Kale V."/>
            <person name="Holt S."/>
            <person name="Cochrane G."/>
            <person name="Meng A."/>
            <person name="Brown T."/>
            <person name="Cohen L."/>
        </authorList>
    </citation>
    <scope>NUCLEOTIDE SEQUENCE</scope>
    <source>
        <strain evidence="4">SM1012Den-03</strain>
    </source>
</reference>
<organism evidence="4">
    <name type="scientific">Skeletonema marinoi</name>
    <dbReference type="NCBI Taxonomy" id="267567"/>
    <lineage>
        <taxon>Eukaryota</taxon>
        <taxon>Sar</taxon>
        <taxon>Stramenopiles</taxon>
        <taxon>Ochrophyta</taxon>
        <taxon>Bacillariophyta</taxon>
        <taxon>Coscinodiscophyceae</taxon>
        <taxon>Thalassiosirophycidae</taxon>
        <taxon>Thalassiosirales</taxon>
        <taxon>Skeletonemataceae</taxon>
        <taxon>Skeletonema</taxon>
        <taxon>Skeletonema marinoi-dohrnii complex</taxon>
    </lineage>
</organism>
<dbReference type="EMBL" id="HBGZ01002782">
    <property type="protein sequence ID" value="CAD9575151.1"/>
    <property type="molecule type" value="Transcribed_RNA"/>
</dbReference>
<evidence type="ECO:0000256" key="3">
    <source>
        <dbReference type="SAM" id="MobiDB-lite"/>
    </source>
</evidence>
<gene>
    <name evidence="4" type="ORF">SMAR0320_LOCUS1899</name>
</gene>
<dbReference type="SUPFAM" id="SSF55729">
    <property type="entry name" value="Acyl-CoA N-acyltransferases (Nat)"/>
    <property type="match status" value="1"/>
</dbReference>
<dbReference type="Pfam" id="PF02567">
    <property type="entry name" value="PhzC-PhzF"/>
    <property type="match status" value="1"/>
</dbReference>
<dbReference type="AlphaFoldDB" id="A0A7S2KGJ5"/>
<feature type="compositionally biased region" description="Low complexity" evidence="3">
    <location>
        <begin position="133"/>
        <end position="143"/>
    </location>
</feature>
<dbReference type="GO" id="GO:0005737">
    <property type="term" value="C:cytoplasm"/>
    <property type="evidence" value="ECO:0007669"/>
    <property type="project" value="TreeGrafter"/>
</dbReference>
<keyword evidence="2" id="KW-0413">Isomerase</keyword>
<dbReference type="Gene3D" id="3.40.630.30">
    <property type="match status" value="1"/>
</dbReference>
<evidence type="ECO:0008006" key="5">
    <source>
        <dbReference type="Google" id="ProtNLM"/>
    </source>
</evidence>
<proteinExistence type="inferred from homology"/>
<dbReference type="Gene3D" id="3.10.310.10">
    <property type="entry name" value="Diaminopimelate Epimerase, Chain A, domain 1"/>
    <property type="match status" value="2"/>
</dbReference>
<dbReference type="InterPro" id="IPR016181">
    <property type="entry name" value="Acyl_CoA_acyltransferase"/>
</dbReference>
<dbReference type="PANTHER" id="PTHR13774:SF17">
    <property type="entry name" value="PHENAZINE BIOSYNTHESIS-LIKE DOMAIN-CONTAINING PROTEIN"/>
    <property type="match status" value="1"/>
</dbReference>